<dbReference type="Pfam" id="PF00096">
    <property type="entry name" value="zf-C2H2"/>
    <property type="match status" value="3"/>
</dbReference>
<evidence type="ECO:0000256" key="7">
    <source>
        <dbReference type="PROSITE-ProRule" id="PRU00042"/>
    </source>
</evidence>
<dbReference type="Gene3D" id="3.30.160.60">
    <property type="entry name" value="Classic Zinc Finger"/>
    <property type="match status" value="3"/>
</dbReference>
<feature type="compositionally biased region" description="Polar residues" evidence="8">
    <location>
        <begin position="155"/>
        <end position="170"/>
    </location>
</feature>
<keyword evidence="11" id="KW-1185">Reference proteome</keyword>
<dbReference type="FunFam" id="3.30.160.60:FF:000710">
    <property type="entry name" value="Zinc finger protein 768"/>
    <property type="match status" value="1"/>
</dbReference>
<comment type="subcellular location">
    <subcellularLocation>
        <location evidence="1">Nucleus</location>
    </subcellularLocation>
</comment>
<sequence length="270" mass="31412">MTWNTFDICDVCAANQKTITASYHQSLITKLYHILNEHYKKDLFSLRIPLQKICEYCLLKIRLLLDNLEKRIFINQWQLYNMQTNPHNPNENDDKQPPQEQPHEYNCDCHECQIKFGSLPLLVQVIEYQEKSNEASDTMSSTSLSSEKVTVDGKVNTSSNSTTDLPEPSTSFACSSNTKKSMMCPHCSKNFTHRGDFNKHVRKHTGEQPYRCATCNRKFAHTSNLNRHLKVHSGDRPFVCTVCNKNFNRKDKLDLHKKTKRCKKFSEKQM</sequence>
<name>A0A8K0GHG0_IGNLU</name>
<protein>
    <recommendedName>
        <fullName evidence="9">C2H2-type domain-containing protein</fullName>
    </recommendedName>
</protein>
<dbReference type="InterPro" id="IPR013087">
    <property type="entry name" value="Znf_C2H2_type"/>
</dbReference>
<feature type="region of interest" description="Disordered" evidence="8">
    <location>
        <begin position="134"/>
        <end position="170"/>
    </location>
</feature>
<dbReference type="SUPFAM" id="SSF57667">
    <property type="entry name" value="beta-beta-alpha zinc fingers"/>
    <property type="match status" value="2"/>
</dbReference>
<gene>
    <name evidence="10" type="ORF">ILUMI_06192</name>
</gene>
<dbReference type="PANTHER" id="PTHR24394">
    <property type="entry name" value="ZINC FINGER PROTEIN"/>
    <property type="match status" value="1"/>
</dbReference>
<feature type="domain" description="C2H2-type" evidence="9">
    <location>
        <begin position="210"/>
        <end position="237"/>
    </location>
</feature>
<keyword evidence="5" id="KW-0862">Zinc</keyword>
<dbReference type="GO" id="GO:0008270">
    <property type="term" value="F:zinc ion binding"/>
    <property type="evidence" value="ECO:0007669"/>
    <property type="project" value="UniProtKB-KW"/>
</dbReference>
<dbReference type="FunFam" id="3.30.160.60:FF:000065">
    <property type="entry name" value="B-cell CLL/lymphoma 6, member B"/>
    <property type="match status" value="1"/>
</dbReference>
<dbReference type="InterPro" id="IPR036236">
    <property type="entry name" value="Znf_C2H2_sf"/>
</dbReference>
<comment type="caution">
    <text evidence="10">The sequence shown here is derived from an EMBL/GenBank/DDBJ whole genome shotgun (WGS) entry which is preliminary data.</text>
</comment>
<dbReference type="PROSITE" id="PS50157">
    <property type="entry name" value="ZINC_FINGER_C2H2_2"/>
    <property type="match status" value="3"/>
</dbReference>
<evidence type="ECO:0000256" key="2">
    <source>
        <dbReference type="ARBA" id="ARBA00022723"/>
    </source>
</evidence>
<keyword evidence="2" id="KW-0479">Metal-binding</keyword>
<evidence type="ECO:0000313" key="10">
    <source>
        <dbReference type="EMBL" id="KAF2899999.1"/>
    </source>
</evidence>
<evidence type="ECO:0000256" key="8">
    <source>
        <dbReference type="SAM" id="MobiDB-lite"/>
    </source>
</evidence>
<keyword evidence="3" id="KW-0677">Repeat</keyword>
<evidence type="ECO:0000256" key="1">
    <source>
        <dbReference type="ARBA" id="ARBA00004123"/>
    </source>
</evidence>
<evidence type="ECO:0000256" key="5">
    <source>
        <dbReference type="ARBA" id="ARBA00022833"/>
    </source>
</evidence>
<dbReference type="EMBL" id="VTPC01002468">
    <property type="protein sequence ID" value="KAF2899999.1"/>
    <property type="molecule type" value="Genomic_DNA"/>
</dbReference>
<reference evidence="10" key="1">
    <citation type="submission" date="2019-08" db="EMBL/GenBank/DDBJ databases">
        <title>The genome of the North American firefly Photinus pyralis.</title>
        <authorList>
            <consortium name="Photinus pyralis genome working group"/>
            <person name="Fallon T.R."/>
            <person name="Sander Lower S.E."/>
            <person name="Weng J.-K."/>
        </authorList>
    </citation>
    <scope>NUCLEOTIDE SEQUENCE</scope>
    <source>
        <strain evidence="10">TRF0915ILg1</strain>
        <tissue evidence="10">Whole body</tissue>
    </source>
</reference>
<evidence type="ECO:0000256" key="3">
    <source>
        <dbReference type="ARBA" id="ARBA00022737"/>
    </source>
</evidence>
<organism evidence="10 11">
    <name type="scientific">Ignelater luminosus</name>
    <name type="common">Cucubano</name>
    <name type="synonym">Pyrophorus luminosus</name>
    <dbReference type="NCBI Taxonomy" id="2038154"/>
    <lineage>
        <taxon>Eukaryota</taxon>
        <taxon>Metazoa</taxon>
        <taxon>Ecdysozoa</taxon>
        <taxon>Arthropoda</taxon>
        <taxon>Hexapoda</taxon>
        <taxon>Insecta</taxon>
        <taxon>Pterygota</taxon>
        <taxon>Neoptera</taxon>
        <taxon>Endopterygota</taxon>
        <taxon>Coleoptera</taxon>
        <taxon>Polyphaga</taxon>
        <taxon>Elateriformia</taxon>
        <taxon>Elateroidea</taxon>
        <taxon>Elateridae</taxon>
        <taxon>Agrypninae</taxon>
        <taxon>Pyrophorini</taxon>
        <taxon>Ignelater</taxon>
    </lineage>
</organism>
<dbReference type="OrthoDB" id="6077919at2759"/>
<evidence type="ECO:0000256" key="4">
    <source>
        <dbReference type="ARBA" id="ARBA00022771"/>
    </source>
</evidence>
<accession>A0A8K0GHG0</accession>
<keyword evidence="6" id="KW-0539">Nucleus</keyword>
<dbReference type="PANTHER" id="PTHR24394:SF44">
    <property type="entry name" value="ZINC FINGER PROTEIN 271-LIKE"/>
    <property type="match status" value="1"/>
</dbReference>
<dbReference type="Proteomes" id="UP000801492">
    <property type="component" value="Unassembled WGS sequence"/>
</dbReference>
<proteinExistence type="predicted"/>
<dbReference type="GO" id="GO:0000981">
    <property type="term" value="F:DNA-binding transcription factor activity, RNA polymerase II-specific"/>
    <property type="evidence" value="ECO:0007669"/>
    <property type="project" value="TreeGrafter"/>
</dbReference>
<dbReference type="GO" id="GO:0005634">
    <property type="term" value="C:nucleus"/>
    <property type="evidence" value="ECO:0007669"/>
    <property type="project" value="UniProtKB-SubCell"/>
</dbReference>
<feature type="domain" description="C2H2-type" evidence="9">
    <location>
        <begin position="182"/>
        <end position="209"/>
    </location>
</feature>
<dbReference type="SMART" id="SM00355">
    <property type="entry name" value="ZnF_C2H2"/>
    <property type="match status" value="3"/>
</dbReference>
<feature type="domain" description="C2H2-type" evidence="9">
    <location>
        <begin position="238"/>
        <end position="265"/>
    </location>
</feature>
<feature type="compositionally biased region" description="Low complexity" evidence="8">
    <location>
        <begin position="136"/>
        <end position="146"/>
    </location>
</feature>
<evidence type="ECO:0000256" key="6">
    <source>
        <dbReference type="ARBA" id="ARBA00023242"/>
    </source>
</evidence>
<keyword evidence="4 7" id="KW-0863">Zinc-finger</keyword>
<evidence type="ECO:0000313" key="11">
    <source>
        <dbReference type="Proteomes" id="UP000801492"/>
    </source>
</evidence>
<evidence type="ECO:0000259" key="9">
    <source>
        <dbReference type="PROSITE" id="PS50157"/>
    </source>
</evidence>
<dbReference type="PROSITE" id="PS00028">
    <property type="entry name" value="ZINC_FINGER_C2H2_1"/>
    <property type="match status" value="2"/>
</dbReference>
<dbReference type="AlphaFoldDB" id="A0A8K0GHG0"/>